<comment type="caution">
    <text evidence="2">The sequence shown here is derived from an EMBL/GenBank/DDBJ whole genome shotgun (WGS) entry which is preliminary data.</text>
</comment>
<sequence>MRKNIRSILTALFIFTISYSSLSLAEQQPKNEPKAVSFIPEQCKKLFEETENLIAEAEKQPGTHVQLRKIKSKLNQSKQKILEMELETQIKSCDIGLTKLSLRQQ</sequence>
<proteinExistence type="predicted"/>
<dbReference type="RefSeq" id="WP_380820166.1">
    <property type="nucleotide sequence ID" value="NZ_JBHTJN010000009.1"/>
</dbReference>
<organism evidence="2 3">
    <name type="scientific">Seminibacterium arietis</name>
    <dbReference type="NCBI Taxonomy" id="1173502"/>
    <lineage>
        <taxon>Bacteria</taxon>
        <taxon>Pseudomonadati</taxon>
        <taxon>Pseudomonadota</taxon>
        <taxon>Gammaproteobacteria</taxon>
        <taxon>Pasteurellales</taxon>
        <taxon>Pasteurellaceae</taxon>
        <taxon>Seminibacterium</taxon>
    </lineage>
</organism>
<gene>
    <name evidence="2" type="ORF">ACFQ02_03990</name>
</gene>
<evidence type="ECO:0000313" key="2">
    <source>
        <dbReference type="EMBL" id="MFD0966012.1"/>
    </source>
</evidence>
<evidence type="ECO:0000256" key="1">
    <source>
        <dbReference type="SAM" id="SignalP"/>
    </source>
</evidence>
<name>A0ABW3I8N0_9PAST</name>
<protein>
    <submittedName>
        <fullName evidence="2">DUF5339 domain-containing protein</fullName>
    </submittedName>
</protein>
<keyword evidence="3" id="KW-1185">Reference proteome</keyword>
<feature type="signal peptide" evidence="1">
    <location>
        <begin position="1"/>
        <end position="25"/>
    </location>
</feature>
<dbReference type="Pfam" id="PF17274">
    <property type="entry name" value="DUF5339"/>
    <property type="match status" value="1"/>
</dbReference>
<feature type="chain" id="PRO_5045221690" evidence="1">
    <location>
        <begin position="26"/>
        <end position="105"/>
    </location>
</feature>
<evidence type="ECO:0000313" key="3">
    <source>
        <dbReference type="Proteomes" id="UP001596996"/>
    </source>
</evidence>
<dbReference type="Proteomes" id="UP001596996">
    <property type="component" value="Unassembled WGS sequence"/>
</dbReference>
<keyword evidence="1" id="KW-0732">Signal</keyword>
<dbReference type="InterPro" id="IPR020493">
    <property type="entry name" value="Uncharacterised_HI0310"/>
</dbReference>
<reference evidence="3" key="1">
    <citation type="journal article" date="2019" name="Int. J. Syst. Evol. Microbiol.">
        <title>The Global Catalogue of Microorganisms (GCM) 10K type strain sequencing project: providing services to taxonomists for standard genome sequencing and annotation.</title>
        <authorList>
            <consortium name="The Broad Institute Genomics Platform"/>
            <consortium name="The Broad Institute Genome Sequencing Center for Infectious Disease"/>
            <person name="Wu L."/>
            <person name="Ma J."/>
        </authorList>
    </citation>
    <scope>NUCLEOTIDE SEQUENCE [LARGE SCALE GENOMIC DNA]</scope>
    <source>
        <strain evidence="3">CCUG 61707</strain>
    </source>
</reference>
<dbReference type="EMBL" id="JBHTJN010000009">
    <property type="protein sequence ID" value="MFD0966012.1"/>
    <property type="molecule type" value="Genomic_DNA"/>
</dbReference>
<accession>A0ABW3I8N0</accession>